<dbReference type="AlphaFoldDB" id="A0AAV6NYR9"/>
<feature type="non-terminal residue" evidence="1">
    <location>
        <position position="1"/>
    </location>
</feature>
<keyword evidence="2" id="KW-1185">Reference proteome</keyword>
<proteinExistence type="predicted"/>
<dbReference type="EMBL" id="JAGKQH010000002">
    <property type="protein sequence ID" value="KAG6605111.1"/>
    <property type="molecule type" value="Genomic_DNA"/>
</dbReference>
<evidence type="ECO:0000313" key="2">
    <source>
        <dbReference type="Proteomes" id="UP000685013"/>
    </source>
</evidence>
<dbReference type="PANTHER" id="PTHR36346">
    <property type="entry name" value="EXPRESSED PROTEIN"/>
    <property type="match status" value="1"/>
</dbReference>
<dbReference type="PANTHER" id="PTHR36346:SF2">
    <property type="entry name" value="EXPRESSED PROTEIN"/>
    <property type="match status" value="1"/>
</dbReference>
<accession>A0AAV6NYR9</accession>
<gene>
    <name evidence="1" type="ORF">SDJN03_02428</name>
</gene>
<dbReference type="Proteomes" id="UP000685013">
    <property type="component" value="Chromosome 2"/>
</dbReference>
<sequence>MAAMVESWMSELGKWKNRVEAQKKKPLMPKSKLCHQRDLKESENNLVISADSDDREATLSDSTILCVNDFIIELRPAPALGLAVVSPPCWEEERGGDGGGS</sequence>
<comment type="caution">
    <text evidence="1">The sequence shown here is derived from an EMBL/GenBank/DDBJ whole genome shotgun (WGS) entry which is preliminary data.</text>
</comment>
<protein>
    <submittedName>
        <fullName evidence="1">Uncharacterized protein</fullName>
    </submittedName>
</protein>
<organism evidence="1 2">
    <name type="scientific">Cucurbita argyrosperma subsp. sororia</name>
    <dbReference type="NCBI Taxonomy" id="37648"/>
    <lineage>
        <taxon>Eukaryota</taxon>
        <taxon>Viridiplantae</taxon>
        <taxon>Streptophyta</taxon>
        <taxon>Embryophyta</taxon>
        <taxon>Tracheophyta</taxon>
        <taxon>Spermatophyta</taxon>
        <taxon>Magnoliopsida</taxon>
        <taxon>eudicotyledons</taxon>
        <taxon>Gunneridae</taxon>
        <taxon>Pentapetalae</taxon>
        <taxon>rosids</taxon>
        <taxon>fabids</taxon>
        <taxon>Cucurbitales</taxon>
        <taxon>Cucurbitaceae</taxon>
        <taxon>Cucurbiteae</taxon>
        <taxon>Cucurbita</taxon>
    </lineage>
</organism>
<name>A0AAV6NYR9_9ROSI</name>
<evidence type="ECO:0000313" key="1">
    <source>
        <dbReference type="EMBL" id="KAG6605111.1"/>
    </source>
</evidence>
<reference evidence="1 2" key="1">
    <citation type="journal article" date="2021" name="Hortic Res">
        <title>The domestication of Cucurbita argyrosperma as revealed by the genome of its wild relative.</title>
        <authorList>
            <person name="Barrera-Redondo J."/>
            <person name="Sanchez-de la Vega G."/>
            <person name="Aguirre-Liguori J.A."/>
            <person name="Castellanos-Morales G."/>
            <person name="Gutierrez-Guerrero Y.T."/>
            <person name="Aguirre-Dugua X."/>
            <person name="Aguirre-Planter E."/>
            <person name="Tenaillon M.I."/>
            <person name="Lira-Saade R."/>
            <person name="Eguiarte L.E."/>
        </authorList>
    </citation>
    <scope>NUCLEOTIDE SEQUENCE [LARGE SCALE GENOMIC DNA]</scope>
    <source>
        <strain evidence="1">JBR-2021</strain>
    </source>
</reference>